<dbReference type="EMBL" id="AMEM01000005">
    <property type="protein sequence ID" value="EKX92567.1"/>
    <property type="molecule type" value="Genomic_DNA"/>
</dbReference>
<keyword evidence="2" id="KW-0812">Transmembrane</keyword>
<name>L1MMU2_9CORY</name>
<dbReference type="Proteomes" id="UP000010445">
    <property type="component" value="Unassembled WGS sequence"/>
</dbReference>
<dbReference type="SMART" id="SM00327">
    <property type="entry name" value="VWA"/>
    <property type="match status" value="1"/>
</dbReference>
<protein>
    <submittedName>
        <fullName evidence="4">von Willebrand factor type A domain protein</fullName>
    </submittedName>
</protein>
<dbReference type="STRING" id="1035195.HMPREF9997_00234"/>
<feature type="compositionally biased region" description="Basic and acidic residues" evidence="1">
    <location>
        <begin position="292"/>
        <end position="336"/>
    </location>
</feature>
<dbReference type="InterPro" id="IPR036465">
    <property type="entry name" value="vWFA_dom_sf"/>
</dbReference>
<dbReference type="PATRIC" id="fig|1035195.3.peg.221"/>
<organism evidence="4 5">
    <name type="scientific">Corynebacterium durum F0235</name>
    <dbReference type="NCBI Taxonomy" id="1035195"/>
    <lineage>
        <taxon>Bacteria</taxon>
        <taxon>Bacillati</taxon>
        <taxon>Actinomycetota</taxon>
        <taxon>Actinomycetes</taxon>
        <taxon>Mycobacteriales</taxon>
        <taxon>Corynebacteriaceae</taxon>
        <taxon>Corynebacterium</taxon>
    </lineage>
</organism>
<feature type="region of interest" description="Disordered" evidence="1">
    <location>
        <begin position="211"/>
        <end position="378"/>
    </location>
</feature>
<dbReference type="Gene3D" id="3.40.50.410">
    <property type="entry name" value="von Willebrand factor, type A domain"/>
    <property type="match status" value="1"/>
</dbReference>
<evidence type="ECO:0000313" key="5">
    <source>
        <dbReference type="Proteomes" id="UP000010445"/>
    </source>
</evidence>
<feature type="domain" description="VWFA" evidence="3">
    <location>
        <begin position="17"/>
        <end position="206"/>
    </location>
</feature>
<keyword evidence="2" id="KW-1133">Transmembrane helix</keyword>
<keyword evidence="2" id="KW-0472">Membrane</keyword>
<dbReference type="SUPFAM" id="SSF53300">
    <property type="entry name" value="vWA-like"/>
    <property type="match status" value="1"/>
</dbReference>
<dbReference type="HOGENOM" id="CLU_027192_0_0_11"/>
<dbReference type="PROSITE" id="PS50234">
    <property type="entry name" value="VWFA"/>
    <property type="match status" value="1"/>
</dbReference>
<feature type="transmembrane region" description="Helical" evidence="2">
    <location>
        <begin position="716"/>
        <end position="734"/>
    </location>
</feature>
<dbReference type="InterPro" id="IPR002035">
    <property type="entry name" value="VWF_A"/>
</dbReference>
<dbReference type="eggNOG" id="COG2304">
    <property type="taxonomic scope" value="Bacteria"/>
</dbReference>
<feature type="compositionally biased region" description="Low complexity" evidence="1">
    <location>
        <begin position="337"/>
        <end position="358"/>
    </location>
</feature>
<reference evidence="4 5" key="1">
    <citation type="submission" date="2012-05" db="EMBL/GenBank/DDBJ databases">
        <authorList>
            <person name="Weinstock G."/>
            <person name="Sodergren E."/>
            <person name="Lobos E.A."/>
            <person name="Fulton L."/>
            <person name="Fulton R."/>
            <person name="Courtney L."/>
            <person name="Fronick C."/>
            <person name="O'Laughlin M."/>
            <person name="Godfrey J."/>
            <person name="Wilson R.M."/>
            <person name="Miner T."/>
            <person name="Farmer C."/>
            <person name="Delehaunty K."/>
            <person name="Cordes M."/>
            <person name="Minx P."/>
            <person name="Tomlinson C."/>
            <person name="Chen J."/>
            <person name="Wollam A."/>
            <person name="Pepin K.H."/>
            <person name="Bhonagiri V."/>
            <person name="Zhang X."/>
            <person name="Suruliraj S."/>
            <person name="Warren W."/>
            <person name="Mitreva M."/>
            <person name="Mardis E.R."/>
            <person name="Wilson R.K."/>
        </authorList>
    </citation>
    <scope>NUCLEOTIDE SEQUENCE [LARGE SCALE GENOMIC DNA]</scope>
    <source>
        <strain evidence="4 5">F0235</strain>
    </source>
</reference>
<comment type="caution">
    <text evidence="4">The sequence shown here is derived from an EMBL/GenBank/DDBJ whole genome shotgun (WGS) entry which is preliminary data.</text>
</comment>
<gene>
    <name evidence="4" type="ORF">HMPREF9997_00234</name>
</gene>
<accession>L1MMU2</accession>
<evidence type="ECO:0000259" key="3">
    <source>
        <dbReference type="PROSITE" id="PS50234"/>
    </source>
</evidence>
<feature type="region of interest" description="Disordered" evidence="1">
    <location>
        <begin position="1"/>
        <end position="20"/>
    </location>
</feature>
<feature type="compositionally biased region" description="Low complexity" evidence="1">
    <location>
        <begin position="1"/>
        <end position="11"/>
    </location>
</feature>
<evidence type="ECO:0000256" key="2">
    <source>
        <dbReference type="SAM" id="Phobius"/>
    </source>
</evidence>
<feature type="compositionally biased region" description="Basic and acidic residues" evidence="1">
    <location>
        <begin position="218"/>
        <end position="284"/>
    </location>
</feature>
<keyword evidence="5" id="KW-1185">Reference proteome</keyword>
<dbReference type="Pfam" id="PF13519">
    <property type="entry name" value="VWA_2"/>
    <property type="match status" value="1"/>
</dbReference>
<evidence type="ECO:0000256" key="1">
    <source>
        <dbReference type="SAM" id="MobiDB-lite"/>
    </source>
</evidence>
<dbReference type="AlphaFoldDB" id="L1MMU2"/>
<sequence>MHAPLASSAEPSSEHPDTALIIDASGSMWAPDGSGELRTNTANRVAHTLLGELPGDQQLALLTYGTGTGNSDEEKEAGCKDVQTLVPLGGSRDEIAAQIDSLVASGYTPIGPALLAAEKTLDTKKTEKNKRHIVLVSDGIDTCAPPEMAEVARDIHKRNSNVTIDVVGLNADETVREQLKELAAAGGGTYADATDEASVSTLVTALSAQGAAAANDAGKGDKKDADKKDADKKDSGDHDGHKHDGDKGDKKDTHKHDGHKHDGDKSEDKSVDKSAEKSAEKSSESKANGEPSKAETSKSDEKSAEKSEEPKAEESKAETPKSDEKSETKTEDKKSTENSTTAKASESSEAASATQTAAKDMKGTNKADGAPTLAVGTTRDGRIHQQLFTDSLPAVSGDSKDQERHWSVTLKEGQQLNVGFLIPTPEGNVSAKGKELTVTPELLNPKGKACVATSEKVKVDGNFTGAQSASLLSKEIKKGTDCPPGKYDLVLKRTGELAADKDLPIRISTWAVPQIDDAKLPQASSKPKIVDLPLGDVAGELPTNTNVAAAPSVKAGTYTAVLKPGETQWFKVPVKDGQRLQMHLEAQAAGKNDHSISWQAFSPLYNHLSATTDGGANGTDRSEGNVVLNADEVTSATFATEPIRWANMKKAGAVNTSFLAGEQLVAVRHNAPADAGSEPVNVTLAVASTGEGEHGPDLAKYSASSNSNEHSSQWTGVWWLFLLLFVIGILATWLSPRSKKAKETSEE</sequence>
<evidence type="ECO:0000313" key="4">
    <source>
        <dbReference type="EMBL" id="EKX92567.1"/>
    </source>
</evidence>
<proteinExistence type="predicted"/>